<feature type="domain" description="N-acetyltransferase" evidence="1">
    <location>
        <begin position="53"/>
        <end position="209"/>
    </location>
</feature>
<proteinExistence type="predicted"/>
<dbReference type="InterPro" id="IPR051908">
    <property type="entry name" value="Ribosomal_N-acetyltransferase"/>
</dbReference>
<sequence length="216" mass="24493">MTPSQVAGSVFPDCDDPRFVFPETIETDRLRLAARSPEAVDLDECYRICSSDPGIEEVTEHVTWDPHETKKETQEFLERGRERFDDGEAATYVIRPREGEDGAGEIAGFGGFDVEWDRRTANLGVWLRKRFWGRGYSGERAAALAEVAFDDLDLDIVAVSHHPDNEASRRAIERYVDRLGGRREGRLRNTLAFADGSVHDEVRYTISRAEWRDATA</sequence>
<comment type="caution">
    <text evidence="2">The sequence shown here is derived from an EMBL/GenBank/DDBJ whole genome shotgun (WGS) entry which is preliminary data.</text>
</comment>
<dbReference type="Gene3D" id="3.40.630.30">
    <property type="match status" value="1"/>
</dbReference>
<dbReference type="GO" id="GO:0008999">
    <property type="term" value="F:protein-N-terminal-alanine acetyltransferase activity"/>
    <property type="evidence" value="ECO:0007669"/>
    <property type="project" value="TreeGrafter"/>
</dbReference>
<reference evidence="2 3" key="1">
    <citation type="journal article" date="2014" name="PLoS Genet.">
        <title>Phylogenetically driven sequencing of extremely halophilic archaea reveals strategies for static and dynamic osmo-response.</title>
        <authorList>
            <person name="Becker E.A."/>
            <person name="Seitzer P.M."/>
            <person name="Tritt A."/>
            <person name="Larsen D."/>
            <person name="Krusor M."/>
            <person name="Yao A.I."/>
            <person name="Wu D."/>
            <person name="Madern D."/>
            <person name="Eisen J.A."/>
            <person name="Darling A.E."/>
            <person name="Facciotti M.T."/>
        </authorList>
    </citation>
    <scope>NUCLEOTIDE SEQUENCE [LARGE SCALE GENOMIC DNA]</scope>
    <source>
        <strain evidence="2 3">ATCC 700873</strain>
    </source>
</reference>
<dbReference type="PANTHER" id="PTHR43441">
    <property type="entry name" value="RIBOSOMAL-PROTEIN-SERINE ACETYLTRANSFERASE"/>
    <property type="match status" value="1"/>
</dbReference>
<dbReference type="PATRIC" id="fig|1227481.4.peg.1290"/>
<gene>
    <name evidence="2" type="ORF">C467_06492</name>
</gene>
<keyword evidence="3" id="KW-1185">Reference proteome</keyword>
<dbReference type="InterPro" id="IPR016181">
    <property type="entry name" value="Acyl_CoA_acyltransferase"/>
</dbReference>
<dbReference type="AlphaFoldDB" id="M0FCD8"/>
<evidence type="ECO:0000313" key="2">
    <source>
        <dbReference type="EMBL" id="ELZ57681.1"/>
    </source>
</evidence>
<dbReference type="PANTHER" id="PTHR43441:SF11">
    <property type="entry name" value="RIBOSOMAL-PROTEIN-SERINE ACETYLTRANSFERASE"/>
    <property type="match status" value="1"/>
</dbReference>
<dbReference type="Pfam" id="PF13302">
    <property type="entry name" value="Acetyltransf_3"/>
    <property type="match status" value="1"/>
</dbReference>
<evidence type="ECO:0000313" key="3">
    <source>
        <dbReference type="Proteomes" id="UP000011689"/>
    </source>
</evidence>
<dbReference type="EMBL" id="AOJO01000030">
    <property type="protein sequence ID" value="ELZ57681.1"/>
    <property type="molecule type" value="Genomic_DNA"/>
</dbReference>
<organism evidence="2 3">
    <name type="scientific">Halorubrum hochstenium ATCC 700873</name>
    <dbReference type="NCBI Taxonomy" id="1227481"/>
    <lineage>
        <taxon>Archaea</taxon>
        <taxon>Methanobacteriati</taxon>
        <taxon>Methanobacteriota</taxon>
        <taxon>Stenosarchaea group</taxon>
        <taxon>Halobacteria</taxon>
        <taxon>Halobacteriales</taxon>
        <taxon>Haloferacaceae</taxon>
        <taxon>Halorubrum</taxon>
    </lineage>
</organism>
<dbReference type="GO" id="GO:0005737">
    <property type="term" value="C:cytoplasm"/>
    <property type="evidence" value="ECO:0007669"/>
    <property type="project" value="TreeGrafter"/>
</dbReference>
<protein>
    <submittedName>
        <fullName evidence="2">GCN5-related N-acetyltransferase</fullName>
    </submittedName>
</protein>
<dbReference type="PROSITE" id="PS51186">
    <property type="entry name" value="GNAT"/>
    <property type="match status" value="1"/>
</dbReference>
<accession>M0FCD8</accession>
<evidence type="ECO:0000259" key="1">
    <source>
        <dbReference type="PROSITE" id="PS51186"/>
    </source>
</evidence>
<dbReference type="Proteomes" id="UP000011689">
    <property type="component" value="Unassembled WGS sequence"/>
</dbReference>
<dbReference type="SUPFAM" id="SSF55729">
    <property type="entry name" value="Acyl-CoA N-acyltransferases (Nat)"/>
    <property type="match status" value="1"/>
</dbReference>
<keyword evidence="2" id="KW-0808">Transferase</keyword>
<dbReference type="GO" id="GO:1990189">
    <property type="term" value="F:protein N-terminal-serine acetyltransferase activity"/>
    <property type="evidence" value="ECO:0007669"/>
    <property type="project" value="TreeGrafter"/>
</dbReference>
<name>M0FCD8_9EURY</name>
<dbReference type="InterPro" id="IPR000182">
    <property type="entry name" value="GNAT_dom"/>
</dbReference>
<dbReference type="STRING" id="1227481.C467_06492"/>